<dbReference type="SUPFAM" id="SSF52540">
    <property type="entry name" value="P-loop containing nucleoside triphosphate hydrolases"/>
    <property type="match status" value="1"/>
</dbReference>
<dbReference type="Gene3D" id="3.40.50.300">
    <property type="entry name" value="P-loop containing nucleotide triphosphate hydrolases"/>
    <property type="match status" value="1"/>
</dbReference>
<keyword evidence="2" id="KW-0547">Nucleotide-binding</keyword>
<gene>
    <name evidence="2" type="ORF">POL72_26480</name>
</gene>
<dbReference type="InterPro" id="IPR027417">
    <property type="entry name" value="P-loop_NTPase"/>
</dbReference>
<evidence type="ECO:0000313" key="3">
    <source>
        <dbReference type="Proteomes" id="UP001217485"/>
    </source>
</evidence>
<feature type="domain" description="ORC1/DEAH AAA+ ATPase" evidence="1">
    <location>
        <begin position="36"/>
        <end position="181"/>
    </location>
</feature>
<comment type="caution">
    <text evidence="2">The sequence shown here is derived from an EMBL/GenBank/DDBJ whole genome shotgun (WGS) entry which is preliminary data.</text>
</comment>
<dbReference type="EMBL" id="JAQNDK010000003">
    <property type="protein sequence ID" value="MDC0681315.1"/>
    <property type="molecule type" value="Genomic_DNA"/>
</dbReference>
<dbReference type="InterPro" id="IPR049945">
    <property type="entry name" value="AAA_22"/>
</dbReference>
<dbReference type="RefSeq" id="WP_272098355.1">
    <property type="nucleotide sequence ID" value="NZ_JAQNDK010000003.1"/>
</dbReference>
<evidence type="ECO:0000313" key="2">
    <source>
        <dbReference type="EMBL" id="MDC0681315.1"/>
    </source>
</evidence>
<dbReference type="Pfam" id="PF13401">
    <property type="entry name" value="AAA_22"/>
    <property type="match status" value="1"/>
</dbReference>
<protein>
    <submittedName>
        <fullName evidence="2">ATP-binding protein</fullName>
    </submittedName>
</protein>
<sequence length="524" mass="57916">MKRRFNTTGPCRPDLHYMIPAESRLPEAPGLVEQMGYFVVHAPRQTGKTTALRVVAERLTASGRHAAVLFSCEEGSAAGDDYGSAQRAVLRELTRAAQIALPPELQPPPFSLEGDEGLLSAALTSWARVCPRPLALIFDEIDSLRGQGLLSILRQLRAGFPSRPDHFPASVILCGLRDVRDYKAASGGDPGRLGTASPFNIKLESLRLGDFSEEELRALYAQHTEDTGQVFVDAALSRAFELTAGQPWLVNALGREIVEKIAVPHGEPITRAHVEQAKERLILARATHLDSLVSKLAEPRVRRVLEPLLAGTYEGGGDTYDDDASYVRDLGLVAQGKPLRVANPMYREVIARVLSSSAEERIDAPPERFRLPDGRLAFRRLLRAFAAFWHEHGEVLASGMPYPEVAPQLVLMAFLQRAVNGGGFIDREYGVGRGRIDLLVRFPYQKPDGSRGVQRRAVELKVWRKGQKDPLREGLAQLDDYLARLRQKRGTLVIFDARGRLARTAPLFSEATTPRGRRAALLRL</sequence>
<dbReference type="GO" id="GO:0005524">
    <property type="term" value="F:ATP binding"/>
    <property type="evidence" value="ECO:0007669"/>
    <property type="project" value="UniProtKB-KW"/>
</dbReference>
<keyword evidence="2" id="KW-0067">ATP-binding</keyword>
<name>A0ABT5C4H8_9BACT</name>
<proteinExistence type="predicted"/>
<reference evidence="2 3" key="1">
    <citation type="submission" date="2023-01" db="EMBL/GenBank/DDBJ databases">
        <title>Minimal conservation of predation-associated metabolite biosynthetic gene clusters underscores biosynthetic potential of Myxococcota including descriptions for ten novel species: Archangium lansinium sp. nov., Myxococcus landrumus sp. nov., Nannocystis bai.</title>
        <authorList>
            <person name="Ahearne A."/>
            <person name="Stevens C."/>
            <person name="Dowd S."/>
        </authorList>
    </citation>
    <scope>NUCLEOTIDE SEQUENCE [LARGE SCALE GENOMIC DNA]</scope>
    <source>
        <strain evidence="2 3">WIWO2</strain>
    </source>
</reference>
<accession>A0ABT5C4H8</accession>
<keyword evidence="3" id="KW-1185">Reference proteome</keyword>
<organism evidence="2 3">
    <name type="scientific">Sorangium atrum</name>
    <dbReference type="NCBI Taxonomy" id="2995308"/>
    <lineage>
        <taxon>Bacteria</taxon>
        <taxon>Pseudomonadati</taxon>
        <taxon>Myxococcota</taxon>
        <taxon>Polyangia</taxon>
        <taxon>Polyangiales</taxon>
        <taxon>Polyangiaceae</taxon>
        <taxon>Sorangium</taxon>
    </lineage>
</organism>
<evidence type="ECO:0000259" key="1">
    <source>
        <dbReference type="Pfam" id="PF13401"/>
    </source>
</evidence>
<dbReference type="Proteomes" id="UP001217485">
    <property type="component" value="Unassembled WGS sequence"/>
</dbReference>